<gene>
    <name evidence="1" type="ORF">SERLA73DRAFT_156122</name>
</gene>
<proteinExistence type="predicted"/>
<dbReference type="EMBL" id="GL945490">
    <property type="protein sequence ID" value="EGN94032.1"/>
    <property type="molecule type" value="Genomic_DNA"/>
</dbReference>
<dbReference type="InParanoid" id="F8QD17"/>
<evidence type="ECO:0000313" key="2">
    <source>
        <dbReference type="Proteomes" id="UP000008063"/>
    </source>
</evidence>
<protein>
    <submittedName>
        <fullName evidence="1">Uncharacterized protein</fullName>
    </submittedName>
</protein>
<keyword evidence="2" id="KW-1185">Reference proteome</keyword>
<evidence type="ECO:0000313" key="1">
    <source>
        <dbReference type="EMBL" id="EGN94032.1"/>
    </source>
</evidence>
<sequence>MSSTDPDLPLGNCETFVGHDNTFELTRSKLSGREVDFGRRTRTGLMPVESRWPGLTTGGKWRTWRCSGESTLNLKVRTGAQYTDLLAVDPCRHLEVRLVKAPGSALKRLGHHILESDIENPLFTPTYTRLFKITQCNVSGATLTMSQTFTNLP</sequence>
<accession>F8QD17</accession>
<reference evidence="2" key="1">
    <citation type="journal article" date="2011" name="Science">
        <title>The plant cell wall-decomposing machinery underlies the functional diversity of forest fungi.</title>
        <authorList>
            <person name="Eastwood D.C."/>
            <person name="Floudas D."/>
            <person name="Binder M."/>
            <person name="Majcherczyk A."/>
            <person name="Schneider P."/>
            <person name="Aerts A."/>
            <person name="Asiegbu F.O."/>
            <person name="Baker S.E."/>
            <person name="Barry K."/>
            <person name="Bendiksby M."/>
            <person name="Blumentritt M."/>
            <person name="Coutinho P.M."/>
            <person name="Cullen D."/>
            <person name="de Vries R.P."/>
            <person name="Gathman A."/>
            <person name="Goodell B."/>
            <person name="Henrissat B."/>
            <person name="Ihrmark K."/>
            <person name="Kauserud H."/>
            <person name="Kohler A."/>
            <person name="LaButti K."/>
            <person name="Lapidus A."/>
            <person name="Lavin J.L."/>
            <person name="Lee Y.-H."/>
            <person name="Lindquist E."/>
            <person name="Lilly W."/>
            <person name="Lucas S."/>
            <person name="Morin E."/>
            <person name="Murat C."/>
            <person name="Oguiza J.A."/>
            <person name="Park J."/>
            <person name="Pisabarro A.G."/>
            <person name="Riley R."/>
            <person name="Rosling A."/>
            <person name="Salamov A."/>
            <person name="Schmidt O."/>
            <person name="Schmutz J."/>
            <person name="Skrede I."/>
            <person name="Stenlid J."/>
            <person name="Wiebenga A."/>
            <person name="Xie X."/>
            <person name="Kuees U."/>
            <person name="Hibbett D.S."/>
            <person name="Hoffmeister D."/>
            <person name="Hoegberg N."/>
            <person name="Martin F."/>
            <person name="Grigoriev I.V."/>
            <person name="Watkinson S.C."/>
        </authorList>
    </citation>
    <scope>NUCLEOTIDE SEQUENCE [LARGE SCALE GENOMIC DNA]</scope>
    <source>
        <strain evidence="2">strain S7.3</strain>
    </source>
</reference>
<dbReference type="Proteomes" id="UP000008063">
    <property type="component" value="Unassembled WGS sequence"/>
</dbReference>
<dbReference type="HOGENOM" id="CLU_1714398_0_0_1"/>
<dbReference type="AlphaFoldDB" id="F8QD17"/>
<name>F8QD17_SERL3</name>
<organism evidence="2">
    <name type="scientific">Serpula lacrymans var. lacrymans (strain S7.3)</name>
    <name type="common">Dry rot fungus</name>
    <dbReference type="NCBI Taxonomy" id="936435"/>
    <lineage>
        <taxon>Eukaryota</taxon>
        <taxon>Fungi</taxon>
        <taxon>Dikarya</taxon>
        <taxon>Basidiomycota</taxon>
        <taxon>Agaricomycotina</taxon>
        <taxon>Agaricomycetes</taxon>
        <taxon>Agaricomycetidae</taxon>
        <taxon>Boletales</taxon>
        <taxon>Coniophorineae</taxon>
        <taxon>Serpulaceae</taxon>
        <taxon>Serpula</taxon>
    </lineage>
</organism>